<dbReference type="EMBL" id="KN823029">
    <property type="protein sequence ID" value="KIO26109.1"/>
    <property type="molecule type" value="Genomic_DNA"/>
</dbReference>
<feature type="region of interest" description="Disordered" evidence="1">
    <location>
        <begin position="54"/>
        <end position="103"/>
    </location>
</feature>
<dbReference type="Proteomes" id="UP000054248">
    <property type="component" value="Unassembled WGS sequence"/>
</dbReference>
<name>A0A0C3QJ41_9AGAM</name>
<proteinExistence type="predicted"/>
<dbReference type="AlphaFoldDB" id="A0A0C3QJ41"/>
<keyword evidence="3" id="KW-1185">Reference proteome</keyword>
<reference evidence="3" key="2">
    <citation type="submission" date="2015-01" db="EMBL/GenBank/DDBJ databases">
        <title>Evolutionary Origins and Diversification of the Mycorrhizal Mutualists.</title>
        <authorList>
            <consortium name="DOE Joint Genome Institute"/>
            <consortium name="Mycorrhizal Genomics Consortium"/>
            <person name="Kohler A."/>
            <person name="Kuo A."/>
            <person name="Nagy L.G."/>
            <person name="Floudas D."/>
            <person name="Copeland A."/>
            <person name="Barry K.W."/>
            <person name="Cichocki N."/>
            <person name="Veneault-Fourrey C."/>
            <person name="LaButti K."/>
            <person name="Lindquist E.A."/>
            <person name="Lipzen A."/>
            <person name="Lundell T."/>
            <person name="Morin E."/>
            <person name="Murat C."/>
            <person name="Riley R."/>
            <person name="Ohm R."/>
            <person name="Sun H."/>
            <person name="Tunlid A."/>
            <person name="Henrissat B."/>
            <person name="Grigoriev I.V."/>
            <person name="Hibbett D.S."/>
            <person name="Martin F."/>
        </authorList>
    </citation>
    <scope>NUCLEOTIDE SEQUENCE [LARGE SCALE GENOMIC DNA]</scope>
    <source>
        <strain evidence="3">MUT 4182</strain>
    </source>
</reference>
<sequence length="103" mass="11381">MSGGVSIRGRTQALAEPIHVTSKSSDKSRSQCVSSMWIRVRKRGRKISMECQFKPPTTCGEEREKDWSVGLQSRDGYDRSSKQTVKTSKIISSTGGQQLTSAN</sequence>
<gene>
    <name evidence="2" type="ORF">M407DRAFT_203347</name>
</gene>
<accession>A0A0C3QJ41</accession>
<feature type="compositionally biased region" description="Polar residues" evidence="1">
    <location>
        <begin position="82"/>
        <end position="103"/>
    </location>
</feature>
<dbReference type="HOGENOM" id="CLU_2265710_0_0_1"/>
<feature type="region of interest" description="Disordered" evidence="1">
    <location>
        <begin position="1"/>
        <end position="30"/>
    </location>
</feature>
<protein>
    <submittedName>
        <fullName evidence="2">Uncharacterized protein</fullName>
    </submittedName>
</protein>
<organism evidence="2 3">
    <name type="scientific">Tulasnella calospora MUT 4182</name>
    <dbReference type="NCBI Taxonomy" id="1051891"/>
    <lineage>
        <taxon>Eukaryota</taxon>
        <taxon>Fungi</taxon>
        <taxon>Dikarya</taxon>
        <taxon>Basidiomycota</taxon>
        <taxon>Agaricomycotina</taxon>
        <taxon>Agaricomycetes</taxon>
        <taxon>Cantharellales</taxon>
        <taxon>Tulasnellaceae</taxon>
        <taxon>Tulasnella</taxon>
    </lineage>
</organism>
<reference evidence="2 3" key="1">
    <citation type="submission" date="2014-04" db="EMBL/GenBank/DDBJ databases">
        <authorList>
            <consortium name="DOE Joint Genome Institute"/>
            <person name="Kuo A."/>
            <person name="Girlanda M."/>
            <person name="Perotto S."/>
            <person name="Kohler A."/>
            <person name="Nagy L.G."/>
            <person name="Floudas D."/>
            <person name="Copeland A."/>
            <person name="Barry K.W."/>
            <person name="Cichocki N."/>
            <person name="Veneault-Fourrey C."/>
            <person name="LaButti K."/>
            <person name="Lindquist E.A."/>
            <person name="Lipzen A."/>
            <person name="Lundell T."/>
            <person name="Morin E."/>
            <person name="Murat C."/>
            <person name="Sun H."/>
            <person name="Tunlid A."/>
            <person name="Henrissat B."/>
            <person name="Grigoriev I.V."/>
            <person name="Hibbett D.S."/>
            <person name="Martin F."/>
            <person name="Nordberg H.P."/>
            <person name="Cantor M.N."/>
            <person name="Hua S.X."/>
        </authorList>
    </citation>
    <scope>NUCLEOTIDE SEQUENCE [LARGE SCALE GENOMIC DNA]</scope>
    <source>
        <strain evidence="2 3">MUT 4182</strain>
    </source>
</reference>
<evidence type="ECO:0000313" key="2">
    <source>
        <dbReference type="EMBL" id="KIO26109.1"/>
    </source>
</evidence>
<evidence type="ECO:0000256" key="1">
    <source>
        <dbReference type="SAM" id="MobiDB-lite"/>
    </source>
</evidence>
<evidence type="ECO:0000313" key="3">
    <source>
        <dbReference type="Proteomes" id="UP000054248"/>
    </source>
</evidence>